<dbReference type="AlphaFoldDB" id="A0A2V2NGE3"/>
<proteinExistence type="predicted"/>
<dbReference type="GeneID" id="97609617"/>
<protein>
    <submittedName>
        <fullName evidence="1">Uncharacterized protein</fullName>
    </submittedName>
</protein>
<dbReference type="EMBL" id="QGMZ01000010">
    <property type="protein sequence ID" value="PWR75457.1"/>
    <property type="molecule type" value="Genomic_DNA"/>
</dbReference>
<dbReference type="Proteomes" id="UP000245934">
    <property type="component" value="Unassembled WGS sequence"/>
</dbReference>
<dbReference type="RefSeq" id="WP_109939976.1">
    <property type="nucleotide sequence ID" value="NZ_CP176366.1"/>
</dbReference>
<evidence type="ECO:0000313" key="1">
    <source>
        <dbReference type="EMBL" id="PWR75457.1"/>
    </source>
</evidence>
<keyword evidence="2" id="KW-1185">Reference proteome</keyword>
<name>A0A2V2NGE3_9EURY</name>
<dbReference type="OrthoDB" id="382649at2157"/>
<reference evidence="1 2" key="1">
    <citation type="submission" date="2018-05" db="EMBL/GenBank/DDBJ databases">
        <title>Draft genome of Methanospirillum stamsii Pt1.</title>
        <authorList>
            <person name="Dueholm M.S."/>
            <person name="Nielsen P.H."/>
            <person name="Bakmann L.F."/>
            <person name="Otzen D.E."/>
        </authorList>
    </citation>
    <scope>NUCLEOTIDE SEQUENCE [LARGE SCALE GENOMIC DNA]</scope>
    <source>
        <strain evidence="1 2">Pt1</strain>
    </source>
</reference>
<organism evidence="1 2">
    <name type="scientific">Methanospirillum stamsii</name>
    <dbReference type="NCBI Taxonomy" id="1277351"/>
    <lineage>
        <taxon>Archaea</taxon>
        <taxon>Methanobacteriati</taxon>
        <taxon>Methanobacteriota</taxon>
        <taxon>Stenosarchaea group</taxon>
        <taxon>Methanomicrobia</taxon>
        <taxon>Methanomicrobiales</taxon>
        <taxon>Methanospirillaceae</taxon>
        <taxon>Methanospirillum</taxon>
    </lineage>
</organism>
<gene>
    <name evidence="1" type="ORF">DLD82_04830</name>
</gene>
<accession>A0A2V2NGE3</accession>
<sequence length="178" mass="20500">MDYLLKEIIDCSCGSTNIFYDTEALNKNLFCISCGKKLENPNVIANLEEFAKKTLPRGTKFSIMDSNIWISTHIAGELLLETGFGKNIKSIQTQIREKINKGIINGEKIGRIYRVAWPSIFDYMNKKQKEVVRGKSTKEIALELGITVARLYKYLQNDDHPKYYGIKGDNNRWIIKER</sequence>
<evidence type="ECO:0000313" key="2">
    <source>
        <dbReference type="Proteomes" id="UP000245934"/>
    </source>
</evidence>
<comment type="caution">
    <text evidence="1">The sequence shown here is derived from an EMBL/GenBank/DDBJ whole genome shotgun (WGS) entry which is preliminary data.</text>
</comment>